<gene>
    <name evidence="1" type="ORF">LCGC14_1130530</name>
</gene>
<reference evidence="1" key="1">
    <citation type="journal article" date="2015" name="Nature">
        <title>Complex archaea that bridge the gap between prokaryotes and eukaryotes.</title>
        <authorList>
            <person name="Spang A."/>
            <person name="Saw J.H."/>
            <person name="Jorgensen S.L."/>
            <person name="Zaremba-Niedzwiedzka K."/>
            <person name="Martijn J."/>
            <person name="Lind A.E."/>
            <person name="van Eijk R."/>
            <person name="Schleper C."/>
            <person name="Guy L."/>
            <person name="Ettema T.J."/>
        </authorList>
    </citation>
    <scope>NUCLEOTIDE SEQUENCE</scope>
</reference>
<accession>A0A0F9M633</accession>
<organism evidence="1">
    <name type="scientific">marine sediment metagenome</name>
    <dbReference type="NCBI Taxonomy" id="412755"/>
    <lineage>
        <taxon>unclassified sequences</taxon>
        <taxon>metagenomes</taxon>
        <taxon>ecological metagenomes</taxon>
    </lineage>
</organism>
<dbReference type="PROSITE" id="PS51257">
    <property type="entry name" value="PROKAR_LIPOPROTEIN"/>
    <property type="match status" value="1"/>
</dbReference>
<dbReference type="EMBL" id="LAZR01005291">
    <property type="protein sequence ID" value="KKN01164.1"/>
    <property type="molecule type" value="Genomic_DNA"/>
</dbReference>
<sequence>MKRLCFLIVLLILIGCAPDEDLRPYETPDMVTELGINIWLDGQDSIVDPDEVDQYFLDVVDELDYGPVPFDFNLIIVQTVCAEYPDGLIYCGFTDSYFSFMLAGLFAPPKDIKIHLMNGEGIDPEERWTLEKSAFKHEIKHMAKYYYNEDGWNIGELEYTVSERIE</sequence>
<proteinExistence type="predicted"/>
<protein>
    <submittedName>
        <fullName evidence="1">Uncharacterized protein</fullName>
    </submittedName>
</protein>
<evidence type="ECO:0000313" key="1">
    <source>
        <dbReference type="EMBL" id="KKN01164.1"/>
    </source>
</evidence>
<comment type="caution">
    <text evidence="1">The sequence shown here is derived from an EMBL/GenBank/DDBJ whole genome shotgun (WGS) entry which is preliminary data.</text>
</comment>
<name>A0A0F9M633_9ZZZZ</name>
<dbReference type="AlphaFoldDB" id="A0A0F9M633"/>